<dbReference type="AlphaFoldDB" id="A0A2T3AUC6"/>
<evidence type="ECO:0000256" key="1">
    <source>
        <dbReference type="SAM" id="MobiDB-lite"/>
    </source>
</evidence>
<dbReference type="InterPro" id="IPR045518">
    <property type="entry name" value="2EXR"/>
</dbReference>
<dbReference type="Pfam" id="PF20150">
    <property type="entry name" value="2EXR"/>
    <property type="match status" value="1"/>
</dbReference>
<dbReference type="OrthoDB" id="3513892at2759"/>
<name>A0A2T3AUC6_AMORE</name>
<feature type="region of interest" description="Disordered" evidence="1">
    <location>
        <begin position="1"/>
        <end position="35"/>
    </location>
</feature>
<dbReference type="EMBL" id="KZ679015">
    <property type="protein sequence ID" value="PSS12233.1"/>
    <property type="molecule type" value="Genomic_DNA"/>
</dbReference>
<sequence>MDHNGNKEHGLATNSVETSLIDEPTQSMERIEAPEVKLLGTDLDDELMKEGPRATVVNSSRPSARGQSNTSSFDEFKVSAGGASNSGTPLPTNDNQGLVSMPSADYDMSSEFTRTSLLQAKLTEGTLAGTVTRDSQPYPAIQDDDPNQTSLASYSQDSDLQISNVLDRSVRHLLLHPSPQRQPSGFWDPSVALSGLSLLPSSLSPTAANPTNAYDRFSPFNRLPYEIRLAIWKLSLDMSPRNVKVHYDQVVGKFNNLTRAPANLHVCQESRNLALNIWKPEFETPGHPAGVPLNMETDTVRLNWEPFHLGILTSLTLPKIRFLELRASDLSRRDVARTATVLIGLTSVETITILSHPLQPMIPFPTVTFAYLGRLHLLGSRDPTARYQESYILYYMLNAYFFAHRFANPGLPIPALMFAVAR</sequence>
<gene>
    <name evidence="3" type="ORF">M430DRAFT_44185</name>
</gene>
<organism evidence="3 4">
    <name type="scientific">Amorphotheca resinae ATCC 22711</name>
    <dbReference type="NCBI Taxonomy" id="857342"/>
    <lineage>
        <taxon>Eukaryota</taxon>
        <taxon>Fungi</taxon>
        <taxon>Dikarya</taxon>
        <taxon>Ascomycota</taxon>
        <taxon>Pezizomycotina</taxon>
        <taxon>Leotiomycetes</taxon>
        <taxon>Helotiales</taxon>
        <taxon>Amorphothecaceae</taxon>
        <taxon>Amorphotheca</taxon>
    </lineage>
</organism>
<dbReference type="InParanoid" id="A0A2T3AUC6"/>
<dbReference type="PANTHER" id="PTHR35910:SF1">
    <property type="entry name" value="2EXR DOMAIN-CONTAINING PROTEIN"/>
    <property type="match status" value="1"/>
</dbReference>
<dbReference type="Proteomes" id="UP000241818">
    <property type="component" value="Unassembled WGS sequence"/>
</dbReference>
<proteinExistence type="predicted"/>
<feature type="compositionally biased region" description="Polar residues" evidence="1">
    <location>
        <begin position="12"/>
        <end position="28"/>
    </location>
</feature>
<dbReference type="PANTHER" id="PTHR35910">
    <property type="entry name" value="2EXR DOMAIN-CONTAINING PROTEIN"/>
    <property type="match status" value="1"/>
</dbReference>
<feature type="compositionally biased region" description="Polar residues" evidence="1">
    <location>
        <begin position="56"/>
        <end position="73"/>
    </location>
</feature>
<feature type="region of interest" description="Disordered" evidence="1">
    <location>
        <begin position="128"/>
        <end position="154"/>
    </location>
</feature>
<protein>
    <recommendedName>
        <fullName evidence="2">2EXR domain-containing protein</fullName>
    </recommendedName>
</protein>
<feature type="domain" description="2EXR" evidence="2">
    <location>
        <begin position="217"/>
        <end position="300"/>
    </location>
</feature>
<dbReference type="GeneID" id="36575757"/>
<evidence type="ECO:0000259" key="2">
    <source>
        <dbReference type="Pfam" id="PF20150"/>
    </source>
</evidence>
<dbReference type="RefSeq" id="XP_024718231.1">
    <property type="nucleotide sequence ID" value="XM_024867676.1"/>
</dbReference>
<keyword evidence="4" id="KW-1185">Reference proteome</keyword>
<reference evidence="3 4" key="1">
    <citation type="journal article" date="2018" name="New Phytol.">
        <title>Comparative genomics and transcriptomics depict ericoid mycorrhizal fungi as versatile saprotrophs and plant mutualists.</title>
        <authorList>
            <person name="Martino E."/>
            <person name="Morin E."/>
            <person name="Grelet G.A."/>
            <person name="Kuo A."/>
            <person name="Kohler A."/>
            <person name="Daghino S."/>
            <person name="Barry K.W."/>
            <person name="Cichocki N."/>
            <person name="Clum A."/>
            <person name="Dockter R.B."/>
            <person name="Hainaut M."/>
            <person name="Kuo R.C."/>
            <person name="LaButti K."/>
            <person name="Lindahl B.D."/>
            <person name="Lindquist E.A."/>
            <person name="Lipzen A."/>
            <person name="Khouja H.R."/>
            <person name="Magnuson J."/>
            <person name="Murat C."/>
            <person name="Ohm R.A."/>
            <person name="Singer S.W."/>
            <person name="Spatafora J.W."/>
            <person name="Wang M."/>
            <person name="Veneault-Fourrey C."/>
            <person name="Henrissat B."/>
            <person name="Grigoriev I.V."/>
            <person name="Martin F.M."/>
            <person name="Perotto S."/>
        </authorList>
    </citation>
    <scope>NUCLEOTIDE SEQUENCE [LARGE SCALE GENOMIC DNA]</scope>
    <source>
        <strain evidence="3 4">ATCC 22711</strain>
    </source>
</reference>
<feature type="region of interest" description="Disordered" evidence="1">
    <location>
        <begin position="52"/>
        <end position="95"/>
    </location>
</feature>
<feature type="compositionally biased region" description="Polar residues" evidence="1">
    <location>
        <begin position="82"/>
        <end position="95"/>
    </location>
</feature>
<evidence type="ECO:0000313" key="4">
    <source>
        <dbReference type="Proteomes" id="UP000241818"/>
    </source>
</evidence>
<evidence type="ECO:0000313" key="3">
    <source>
        <dbReference type="EMBL" id="PSS12233.1"/>
    </source>
</evidence>
<accession>A0A2T3AUC6</accession>
<feature type="compositionally biased region" description="Basic and acidic residues" evidence="1">
    <location>
        <begin position="1"/>
        <end position="10"/>
    </location>
</feature>